<evidence type="ECO:0000313" key="3">
    <source>
        <dbReference type="EMBL" id="KAK9145117.1"/>
    </source>
</evidence>
<keyword evidence="4" id="KW-1185">Reference proteome</keyword>
<feature type="region of interest" description="Disordered" evidence="1">
    <location>
        <begin position="30"/>
        <end position="86"/>
    </location>
</feature>
<dbReference type="PANTHER" id="PTHR35472">
    <property type="match status" value="1"/>
</dbReference>
<dbReference type="PANTHER" id="PTHR35472:SF4">
    <property type="entry name" value="DUF19 DOMAIN-CONTAINING PROTEIN"/>
    <property type="match status" value="1"/>
</dbReference>
<evidence type="ECO:0000313" key="4">
    <source>
        <dbReference type="Proteomes" id="UP001417504"/>
    </source>
</evidence>
<dbReference type="InterPro" id="IPR055317">
    <property type="entry name" value="CLE14-like"/>
</dbReference>
<reference evidence="3 4" key="1">
    <citation type="submission" date="2024-01" db="EMBL/GenBank/DDBJ databases">
        <title>Genome assemblies of Stephania.</title>
        <authorList>
            <person name="Yang L."/>
        </authorList>
    </citation>
    <scope>NUCLEOTIDE SEQUENCE [LARGE SCALE GENOMIC DNA]</scope>
    <source>
        <strain evidence="3">QJT</strain>
        <tissue evidence="3">Leaf</tissue>
    </source>
</reference>
<name>A0AAP0PIC3_9MAGN</name>
<feature type="signal peptide" evidence="2">
    <location>
        <begin position="1"/>
        <end position="27"/>
    </location>
</feature>
<keyword evidence="2" id="KW-0732">Signal</keyword>
<accession>A0AAP0PIC3</accession>
<feature type="chain" id="PRO_5043033153" evidence="2">
    <location>
        <begin position="28"/>
        <end position="86"/>
    </location>
</feature>
<proteinExistence type="predicted"/>
<dbReference type="Proteomes" id="UP001417504">
    <property type="component" value="Unassembled WGS sequence"/>
</dbReference>
<protein>
    <submittedName>
        <fullName evidence="3">Uncharacterized protein</fullName>
    </submittedName>
</protein>
<gene>
    <name evidence="3" type="ORF">Sjap_005020</name>
</gene>
<organism evidence="3 4">
    <name type="scientific">Stephania japonica</name>
    <dbReference type="NCBI Taxonomy" id="461633"/>
    <lineage>
        <taxon>Eukaryota</taxon>
        <taxon>Viridiplantae</taxon>
        <taxon>Streptophyta</taxon>
        <taxon>Embryophyta</taxon>
        <taxon>Tracheophyta</taxon>
        <taxon>Spermatophyta</taxon>
        <taxon>Magnoliopsida</taxon>
        <taxon>Ranunculales</taxon>
        <taxon>Menispermaceae</taxon>
        <taxon>Menispermoideae</taxon>
        <taxon>Cissampelideae</taxon>
        <taxon>Stephania</taxon>
    </lineage>
</organism>
<comment type="caution">
    <text evidence="3">The sequence shown here is derived from an EMBL/GenBank/DDBJ whole genome shotgun (WGS) entry which is preliminary data.</text>
</comment>
<dbReference type="EMBL" id="JBBNAE010000002">
    <property type="protein sequence ID" value="KAK9145117.1"/>
    <property type="molecule type" value="Genomic_DNA"/>
</dbReference>
<evidence type="ECO:0000256" key="2">
    <source>
        <dbReference type="SAM" id="SignalP"/>
    </source>
</evidence>
<dbReference type="AlphaFoldDB" id="A0AAP0PIC3"/>
<feature type="compositionally biased region" description="Polar residues" evidence="1">
    <location>
        <begin position="39"/>
        <end position="52"/>
    </location>
</feature>
<evidence type="ECO:0000256" key="1">
    <source>
        <dbReference type="SAM" id="MobiDB-lite"/>
    </source>
</evidence>
<sequence length="86" mass="9478">MIRRDHHRLSLATILILLFVATQLLSCSHSSRSLRQETAEQTDVSSTTSTLSAIPPSRDNNEDDDIDPLYGVSKRLVPGGPNPLHN</sequence>